<dbReference type="AlphaFoldDB" id="A0A917S7F1"/>
<feature type="compositionally biased region" description="Basic and acidic residues" evidence="1">
    <location>
        <begin position="1"/>
        <end position="14"/>
    </location>
</feature>
<evidence type="ECO:0000313" key="3">
    <source>
        <dbReference type="Proteomes" id="UP000613840"/>
    </source>
</evidence>
<name>A0A917S7F1_9ACTN</name>
<feature type="compositionally biased region" description="Polar residues" evidence="1">
    <location>
        <begin position="39"/>
        <end position="54"/>
    </location>
</feature>
<organism evidence="2 3">
    <name type="scientific">Microlunatus endophyticus</name>
    <dbReference type="NCBI Taxonomy" id="1716077"/>
    <lineage>
        <taxon>Bacteria</taxon>
        <taxon>Bacillati</taxon>
        <taxon>Actinomycetota</taxon>
        <taxon>Actinomycetes</taxon>
        <taxon>Propionibacteriales</taxon>
        <taxon>Propionibacteriaceae</taxon>
        <taxon>Microlunatus</taxon>
    </lineage>
</organism>
<gene>
    <name evidence="2" type="ORF">GCM10011575_21640</name>
</gene>
<comment type="caution">
    <text evidence="2">The sequence shown here is derived from an EMBL/GenBank/DDBJ whole genome shotgun (WGS) entry which is preliminary data.</text>
</comment>
<accession>A0A917S7F1</accession>
<proteinExistence type="predicted"/>
<reference evidence="2" key="1">
    <citation type="journal article" date="2014" name="Int. J. Syst. Evol. Microbiol.">
        <title>Complete genome sequence of Corynebacterium casei LMG S-19264T (=DSM 44701T), isolated from a smear-ripened cheese.</title>
        <authorList>
            <consortium name="US DOE Joint Genome Institute (JGI-PGF)"/>
            <person name="Walter F."/>
            <person name="Albersmeier A."/>
            <person name="Kalinowski J."/>
            <person name="Ruckert C."/>
        </authorList>
    </citation>
    <scope>NUCLEOTIDE SEQUENCE</scope>
    <source>
        <strain evidence="2">CGMCC 4.7306</strain>
    </source>
</reference>
<feature type="region of interest" description="Disordered" evidence="1">
    <location>
        <begin position="39"/>
        <end position="61"/>
    </location>
</feature>
<sequence length="61" mass="6658">MRQDGHGGRVDDQPRNVVYVPDDSVDDQIDTAYFAKYGNGSSSEAITNPTSRATTLRVEPS</sequence>
<keyword evidence="3" id="KW-1185">Reference proteome</keyword>
<evidence type="ECO:0000256" key="1">
    <source>
        <dbReference type="SAM" id="MobiDB-lite"/>
    </source>
</evidence>
<evidence type="ECO:0000313" key="2">
    <source>
        <dbReference type="EMBL" id="GGL62831.1"/>
    </source>
</evidence>
<protein>
    <submittedName>
        <fullName evidence="2">Uncharacterized protein</fullName>
    </submittedName>
</protein>
<feature type="region of interest" description="Disordered" evidence="1">
    <location>
        <begin position="1"/>
        <end position="24"/>
    </location>
</feature>
<dbReference type="Proteomes" id="UP000613840">
    <property type="component" value="Unassembled WGS sequence"/>
</dbReference>
<reference evidence="2" key="2">
    <citation type="submission" date="2020-09" db="EMBL/GenBank/DDBJ databases">
        <authorList>
            <person name="Sun Q."/>
            <person name="Zhou Y."/>
        </authorList>
    </citation>
    <scope>NUCLEOTIDE SEQUENCE</scope>
    <source>
        <strain evidence="2">CGMCC 4.7306</strain>
    </source>
</reference>
<dbReference type="EMBL" id="BMMZ01000004">
    <property type="protein sequence ID" value="GGL62831.1"/>
    <property type="molecule type" value="Genomic_DNA"/>
</dbReference>